<dbReference type="OrthoDB" id="989164at2759"/>
<protein>
    <recommendedName>
        <fullName evidence="3">Retrotransposon Copia-like N-terminal domain-containing protein</fullName>
    </recommendedName>
</protein>
<gene>
    <name evidence="1" type="ORF">J1N35_018441</name>
</gene>
<dbReference type="Proteomes" id="UP000828251">
    <property type="component" value="Unassembled WGS sequence"/>
</dbReference>
<evidence type="ECO:0000313" key="2">
    <source>
        <dbReference type="Proteomes" id="UP000828251"/>
    </source>
</evidence>
<proteinExistence type="predicted"/>
<reference evidence="1 2" key="1">
    <citation type="journal article" date="2021" name="Plant Biotechnol. J.">
        <title>Multi-omics assisted identification of the key and species-specific regulatory components of drought-tolerant mechanisms in Gossypium stocksii.</title>
        <authorList>
            <person name="Yu D."/>
            <person name="Ke L."/>
            <person name="Zhang D."/>
            <person name="Wu Y."/>
            <person name="Sun Y."/>
            <person name="Mei J."/>
            <person name="Sun J."/>
            <person name="Sun Y."/>
        </authorList>
    </citation>
    <scope>NUCLEOTIDE SEQUENCE [LARGE SCALE GENOMIC DNA]</scope>
    <source>
        <strain evidence="2">cv. E1</strain>
        <tissue evidence="1">Leaf</tissue>
    </source>
</reference>
<comment type="caution">
    <text evidence="1">The sequence shown here is derived from an EMBL/GenBank/DDBJ whole genome shotgun (WGS) entry which is preliminary data.</text>
</comment>
<organism evidence="1 2">
    <name type="scientific">Gossypium stocksii</name>
    <dbReference type="NCBI Taxonomy" id="47602"/>
    <lineage>
        <taxon>Eukaryota</taxon>
        <taxon>Viridiplantae</taxon>
        <taxon>Streptophyta</taxon>
        <taxon>Embryophyta</taxon>
        <taxon>Tracheophyta</taxon>
        <taxon>Spermatophyta</taxon>
        <taxon>Magnoliopsida</taxon>
        <taxon>eudicotyledons</taxon>
        <taxon>Gunneridae</taxon>
        <taxon>Pentapetalae</taxon>
        <taxon>rosids</taxon>
        <taxon>malvids</taxon>
        <taxon>Malvales</taxon>
        <taxon>Malvaceae</taxon>
        <taxon>Malvoideae</taxon>
        <taxon>Gossypium</taxon>
    </lineage>
</organism>
<evidence type="ECO:0000313" key="1">
    <source>
        <dbReference type="EMBL" id="KAH1091184.1"/>
    </source>
</evidence>
<name>A0A9D3VP73_9ROSI</name>
<dbReference type="EMBL" id="JAIQCV010000006">
    <property type="protein sequence ID" value="KAH1091184.1"/>
    <property type="molecule type" value="Genomic_DNA"/>
</dbReference>
<dbReference type="AlphaFoldDB" id="A0A9D3VP73"/>
<accession>A0A9D3VP73</accession>
<keyword evidence="2" id="KW-1185">Reference proteome</keyword>
<evidence type="ECO:0008006" key="3">
    <source>
        <dbReference type="Google" id="ProtNLM"/>
    </source>
</evidence>
<sequence length="181" mass="21026">MAACNLSKIKNLNDIYGDKCVAIISSSYAATIFVNINFIPIFNGTNFKEWKRHLLIVIGYMDINLTLRKEQLVPVTTASTLDAKRDFERWDHSNCMSLMIMSTTFQKPLGAHNLKRLLWLRYKSQGNEMEYIMEMFHVSSRLKAFKIELSEELLVLMILVSLLAQFNQFKISYNCQKVNEL</sequence>